<accession>A0A835G500</accession>
<protein>
    <submittedName>
        <fullName evidence="1">Uncharacterized protein</fullName>
    </submittedName>
</protein>
<organism evidence="1 2">
    <name type="scientific">Spodoptera exigua</name>
    <name type="common">Beet armyworm</name>
    <name type="synonym">Noctua fulgens</name>
    <dbReference type="NCBI Taxonomy" id="7107"/>
    <lineage>
        <taxon>Eukaryota</taxon>
        <taxon>Metazoa</taxon>
        <taxon>Ecdysozoa</taxon>
        <taxon>Arthropoda</taxon>
        <taxon>Hexapoda</taxon>
        <taxon>Insecta</taxon>
        <taxon>Pterygota</taxon>
        <taxon>Neoptera</taxon>
        <taxon>Endopterygota</taxon>
        <taxon>Lepidoptera</taxon>
        <taxon>Glossata</taxon>
        <taxon>Ditrysia</taxon>
        <taxon>Noctuoidea</taxon>
        <taxon>Noctuidae</taxon>
        <taxon>Amphipyrinae</taxon>
        <taxon>Spodoptera</taxon>
    </lineage>
</organism>
<dbReference type="Proteomes" id="UP000648187">
    <property type="component" value="Unassembled WGS sequence"/>
</dbReference>
<comment type="caution">
    <text evidence="1">The sequence shown here is derived from an EMBL/GenBank/DDBJ whole genome shotgun (WGS) entry which is preliminary data.</text>
</comment>
<reference evidence="1" key="1">
    <citation type="submission" date="2020-08" db="EMBL/GenBank/DDBJ databases">
        <title>Spodoptera exigua strain:BAW_Kor-Di-RS1 Genome sequencing and assembly.</title>
        <authorList>
            <person name="Kim J."/>
            <person name="Nam H.Y."/>
            <person name="Kwon M."/>
            <person name="Choi J.H."/>
            <person name="Cho S.R."/>
            <person name="Kim G.-H."/>
        </authorList>
    </citation>
    <scope>NUCLEOTIDE SEQUENCE</scope>
    <source>
        <strain evidence="1">BAW_Kor-Di-RS1</strain>
        <tissue evidence="1">Whole-body</tissue>
    </source>
</reference>
<keyword evidence="2" id="KW-1185">Reference proteome</keyword>
<sequence length="66" mass="7624">MTFGRIHPRSMPGLWLRRTRRPGILYEERTQFLQARDPVLISIGCFEEDIAIPSPTASHAKMMARL</sequence>
<dbReference type="AlphaFoldDB" id="A0A835G500"/>
<dbReference type="EMBL" id="JACKWZ010000687">
    <property type="protein sequence ID" value="KAF9405756.1"/>
    <property type="molecule type" value="Genomic_DNA"/>
</dbReference>
<evidence type="ECO:0000313" key="1">
    <source>
        <dbReference type="EMBL" id="KAF9405756.1"/>
    </source>
</evidence>
<gene>
    <name evidence="1" type="ORF">HW555_013635</name>
</gene>
<evidence type="ECO:0000313" key="2">
    <source>
        <dbReference type="Proteomes" id="UP000648187"/>
    </source>
</evidence>
<proteinExistence type="predicted"/>
<name>A0A835G500_SPOEX</name>